<dbReference type="Pfam" id="PF02393">
    <property type="entry name" value="US22"/>
    <property type="match status" value="1"/>
</dbReference>
<dbReference type="AlphaFoldDB" id="A0AAD8CFU0"/>
<gene>
    <name evidence="1" type="ORF">AOXY_G38654</name>
</gene>
<evidence type="ECO:0000313" key="1">
    <source>
        <dbReference type="EMBL" id="KAK1124568.1"/>
    </source>
</evidence>
<sequence length="202" mass="23637">MTEKACCDTFWKLKVIQDFCSIDKESSEYLNHVSKQVNKYRHRPVPLNKPTGYTMRIGGLNDTIYAEMEDELEAWEEFYLPERVEMRVIGAIDNFPSLAVGLQLIILAGKDGKIYVYENEVLHRAADCLRDLFEKGLRFPGTKIYNYGECFEPMTEDEHSKFMESEEVKKIQAETREFIKSNSDEMQRILERLKTKQQINGE</sequence>
<comment type="caution">
    <text evidence="1">The sequence shown here is derived from an EMBL/GenBank/DDBJ whole genome shotgun (WGS) entry which is preliminary data.</text>
</comment>
<protein>
    <recommendedName>
        <fullName evidence="3">US22 family protein</fullName>
    </recommendedName>
</protein>
<evidence type="ECO:0000313" key="2">
    <source>
        <dbReference type="Proteomes" id="UP001230051"/>
    </source>
</evidence>
<dbReference type="Proteomes" id="UP001230051">
    <property type="component" value="Unassembled WGS sequence"/>
</dbReference>
<proteinExistence type="predicted"/>
<dbReference type="EMBL" id="JAGXEW010001711">
    <property type="protein sequence ID" value="KAK1124568.1"/>
    <property type="molecule type" value="Genomic_DNA"/>
</dbReference>
<dbReference type="InterPro" id="IPR003360">
    <property type="entry name" value="US22-like"/>
</dbReference>
<evidence type="ECO:0008006" key="3">
    <source>
        <dbReference type="Google" id="ProtNLM"/>
    </source>
</evidence>
<keyword evidence="2" id="KW-1185">Reference proteome</keyword>
<organism evidence="1 2">
    <name type="scientific">Acipenser oxyrinchus oxyrinchus</name>
    <dbReference type="NCBI Taxonomy" id="40147"/>
    <lineage>
        <taxon>Eukaryota</taxon>
        <taxon>Metazoa</taxon>
        <taxon>Chordata</taxon>
        <taxon>Craniata</taxon>
        <taxon>Vertebrata</taxon>
        <taxon>Euteleostomi</taxon>
        <taxon>Actinopterygii</taxon>
        <taxon>Chondrostei</taxon>
        <taxon>Acipenseriformes</taxon>
        <taxon>Acipenseridae</taxon>
        <taxon>Acipenser</taxon>
    </lineage>
</organism>
<accession>A0AAD8CFU0</accession>
<reference evidence="1" key="1">
    <citation type="submission" date="2022-02" db="EMBL/GenBank/DDBJ databases">
        <title>Atlantic sturgeon de novo genome assembly.</title>
        <authorList>
            <person name="Stock M."/>
            <person name="Klopp C."/>
            <person name="Guiguen Y."/>
            <person name="Cabau C."/>
            <person name="Parinello H."/>
            <person name="Santidrian Yebra-Pimentel E."/>
            <person name="Kuhl H."/>
            <person name="Dirks R.P."/>
            <person name="Guessner J."/>
            <person name="Wuertz S."/>
            <person name="Du K."/>
            <person name="Schartl M."/>
        </authorList>
    </citation>
    <scope>NUCLEOTIDE SEQUENCE</scope>
    <source>
        <strain evidence="1">STURGEONOMICS-FGT-2020</strain>
        <tissue evidence="1">Whole blood</tissue>
    </source>
</reference>
<name>A0AAD8CFU0_ACIOX</name>